<accession>A0A2U3D6D6</accession>
<keyword evidence="4" id="KW-0233">DNA recombination</keyword>
<dbReference type="PROSITE" id="PS51898">
    <property type="entry name" value="TYR_RECOMBINASE"/>
    <property type="match status" value="1"/>
</dbReference>
<evidence type="ECO:0000313" key="9">
    <source>
        <dbReference type="Proteomes" id="UP000245380"/>
    </source>
</evidence>
<proteinExistence type="inferred from homology"/>
<dbReference type="GO" id="GO:0003677">
    <property type="term" value="F:DNA binding"/>
    <property type="evidence" value="ECO:0007669"/>
    <property type="project" value="UniProtKB-KW"/>
</dbReference>
<evidence type="ECO:0000256" key="3">
    <source>
        <dbReference type="ARBA" id="ARBA00023125"/>
    </source>
</evidence>
<gene>
    <name evidence="8" type="ORF">BM613_04910</name>
    <name evidence="7" type="ORF">BM613_11830</name>
</gene>
<comment type="similarity">
    <text evidence="1">Belongs to the 'phage' integrase family.</text>
</comment>
<name>A0A2U3D6D6_SULT2</name>
<evidence type="ECO:0000313" key="7">
    <source>
        <dbReference type="EMBL" id="PWI56833.1"/>
    </source>
</evidence>
<dbReference type="Gene3D" id="1.10.150.130">
    <property type="match status" value="1"/>
</dbReference>
<dbReference type="SUPFAM" id="SSF56349">
    <property type="entry name" value="DNA breaking-rejoining enzymes"/>
    <property type="match status" value="1"/>
</dbReference>
<dbReference type="PANTHER" id="PTHR30349:SF64">
    <property type="entry name" value="PROPHAGE INTEGRASE INTD-RELATED"/>
    <property type="match status" value="1"/>
</dbReference>
<dbReference type="OrthoDB" id="9803188at2"/>
<reference evidence="7 9" key="1">
    <citation type="submission" date="2016-11" db="EMBL/GenBank/DDBJ databases">
        <title>Comparative genomics of Acidibacillus ferroxidans species.</title>
        <authorList>
            <person name="Oliveira G."/>
            <person name="Nunes G."/>
            <person name="Oliveira R."/>
            <person name="Araujo F."/>
            <person name="Salim A."/>
            <person name="Scholte L."/>
            <person name="Morais D."/>
            <person name="Nancucheo I."/>
            <person name="Johnson D.B."/>
            <person name="Grail B."/>
            <person name="Bittencourt J."/>
            <person name="Valadares R."/>
        </authorList>
    </citation>
    <scope>NUCLEOTIDE SEQUENCE [LARGE SCALE GENOMIC DNA]</scope>
    <source>
        <strain evidence="7 9">Y002</strain>
    </source>
</reference>
<dbReference type="EMBL" id="MPDK01000005">
    <property type="protein sequence ID" value="PWI58258.1"/>
    <property type="molecule type" value="Genomic_DNA"/>
</dbReference>
<dbReference type="Pfam" id="PF00589">
    <property type="entry name" value="Phage_integrase"/>
    <property type="match status" value="1"/>
</dbReference>
<dbReference type="InterPro" id="IPR002104">
    <property type="entry name" value="Integrase_catalytic"/>
</dbReference>
<feature type="domain" description="Tyr recombinase" evidence="6">
    <location>
        <begin position="157"/>
        <end position="355"/>
    </location>
</feature>
<evidence type="ECO:0000256" key="4">
    <source>
        <dbReference type="ARBA" id="ARBA00023172"/>
    </source>
</evidence>
<dbReference type="Proteomes" id="UP000245380">
    <property type="component" value="Unassembled WGS sequence"/>
</dbReference>
<feature type="compositionally biased region" description="Polar residues" evidence="5">
    <location>
        <begin position="348"/>
        <end position="358"/>
    </location>
</feature>
<evidence type="ECO:0000259" key="6">
    <source>
        <dbReference type="PROSITE" id="PS51898"/>
    </source>
</evidence>
<keyword evidence="2" id="KW-0229">DNA integration</keyword>
<dbReference type="InterPro" id="IPR011010">
    <property type="entry name" value="DNA_brk_join_enz"/>
</dbReference>
<dbReference type="EMBL" id="MPDK01000025">
    <property type="protein sequence ID" value="PWI56833.1"/>
    <property type="molecule type" value="Genomic_DNA"/>
</dbReference>
<organism evidence="7 9">
    <name type="scientific">Sulfoacidibacillus thermotolerans</name>
    <name type="common">Acidibacillus sulfuroxidans</name>
    <dbReference type="NCBI Taxonomy" id="1765684"/>
    <lineage>
        <taxon>Bacteria</taxon>
        <taxon>Bacillati</taxon>
        <taxon>Bacillota</taxon>
        <taxon>Bacilli</taxon>
        <taxon>Bacillales</taxon>
        <taxon>Alicyclobacillaceae</taxon>
        <taxon>Sulfoacidibacillus</taxon>
    </lineage>
</organism>
<feature type="region of interest" description="Disordered" evidence="5">
    <location>
        <begin position="348"/>
        <end position="378"/>
    </location>
</feature>
<dbReference type="GO" id="GO:0006310">
    <property type="term" value="P:DNA recombination"/>
    <property type="evidence" value="ECO:0007669"/>
    <property type="project" value="UniProtKB-KW"/>
</dbReference>
<protein>
    <recommendedName>
        <fullName evidence="6">Tyr recombinase domain-containing protein</fullName>
    </recommendedName>
</protein>
<keyword evidence="9" id="KW-1185">Reference proteome</keyword>
<dbReference type="InterPro" id="IPR004107">
    <property type="entry name" value="Integrase_SAM-like_N"/>
</dbReference>
<dbReference type="Gene3D" id="1.10.443.10">
    <property type="entry name" value="Intergrase catalytic core"/>
    <property type="match status" value="1"/>
</dbReference>
<evidence type="ECO:0000313" key="8">
    <source>
        <dbReference type="EMBL" id="PWI58258.1"/>
    </source>
</evidence>
<evidence type="ECO:0000256" key="5">
    <source>
        <dbReference type="SAM" id="MobiDB-lite"/>
    </source>
</evidence>
<dbReference type="RefSeq" id="WP_109430049.1">
    <property type="nucleotide sequence ID" value="NZ_MPDK01000005.1"/>
</dbReference>
<dbReference type="InterPro" id="IPR013762">
    <property type="entry name" value="Integrase-like_cat_sf"/>
</dbReference>
<sequence length="378" mass="43475">MDNQGKEIWYIRIFVDGRQKGFTFHGTRRKAELEAAKLENAKSHGETITASKTKVEDYLRDWLATYQKPEVTKNTYYEDELRLTNHVIPFIGQKRMNTLNAMDCQKVINRLAIEQRKTRTAVMVYNLMKKAFRKAVDLGYLIKNPMDAVTKLKDRAEQRPFLTIEQAVVFLDHAQHDSYYPILAFLLLTGTRPEEVFGLKWEDVDLNHGTVSIVRSVKHLPGGGWEFADLKTTTSRRNLDLPNDLLTILRNLKQEQSRARSMLGAEWINNDLVFTNQIGNPIDVSRVRKHLTNVLQAAELPKIRLYDLRHTHGSMLMAEGATIKEISDRLGHANTSMTVNRYLHTTPSRTKASVNRLSQAMADERKKMSKTHNEQSVN</sequence>
<dbReference type="Pfam" id="PF14659">
    <property type="entry name" value="Phage_int_SAM_3"/>
    <property type="match status" value="1"/>
</dbReference>
<evidence type="ECO:0000256" key="2">
    <source>
        <dbReference type="ARBA" id="ARBA00022908"/>
    </source>
</evidence>
<dbReference type="GO" id="GO:0015074">
    <property type="term" value="P:DNA integration"/>
    <property type="evidence" value="ECO:0007669"/>
    <property type="project" value="UniProtKB-KW"/>
</dbReference>
<comment type="caution">
    <text evidence="7">The sequence shown here is derived from an EMBL/GenBank/DDBJ whole genome shotgun (WGS) entry which is preliminary data.</text>
</comment>
<dbReference type="PANTHER" id="PTHR30349">
    <property type="entry name" value="PHAGE INTEGRASE-RELATED"/>
    <property type="match status" value="1"/>
</dbReference>
<dbReference type="CDD" id="cd01189">
    <property type="entry name" value="INT_ICEBs1_C_like"/>
    <property type="match status" value="1"/>
</dbReference>
<dbReference type="AlphaFoldDB" id="A0A2U3D6D6"/>
<dbReference type="InterPro" id="IPR010998">
    <property type="entry name" value="Integrase_recombinase_N"/>
</dbReference>
<keyword evidence="3" id="KW-0238">DNA-binding</keyword>
<dbReference type="InterPro" id="IPR050090">
    <property type="entry name" value="Tyrosine_recombinase_XerCD"/>
</dbReference>
<evidence type="ECO:0000256" key="1">
    <source>
        <dbReference type="ARBA" id="ARBA00008857"/>
    </source>
</evidence>